<proteinExistence type="predicted"/>
<dbReference type="InterPro" id="IPR052949">
    <property type="entry name" value="PA_immunity-related"/>
</dbReference>
<protein>
    <recommendedName>
        <fullName evidence="3">Pentapeptide repeat-containing protein</fullName>
    </recommendedName>
</protein>
<dbReference type="Pfam" id="PF00805">
    <property type="entry name" value="Pentapeptide"/>
    <property type="match status" value="1"/>
</dbReference>
<dbReference type="Pfam" id="PF13599">
    <property type="entry name" value="Pentapeptide_4"/>
    <property type="match status" value="1"/>
</dbReference>
<evidence type="ECO:0000313" key="1">
    <source>
        <dbReference type="EMBL" id="AWA30099.1"/>
    </source>
</evidence>
<evidence type="ECO:0008006" key="3">
    <source>
        <dbReference type="Google" id="ProtNLM"/>
    </source>
</evidence>
<organism evidence="1 2">
    <name type="scientific">Flavobacterium magnum</name>
    <dbReference type="NCBI Taxonomy" id="2162713"/>
    <lineage>
        <taxon>Bacteria</taxon>
        <taxon>Pseudomonadati</taxon>
        <taxon>Bacteroidota</taxon>
        <taxon>Flavobacteriia</taxon>
        <taxon>Flavobacteriales</taxon>
        <taxon>Flavobacteriaceae</taxon>
        <taxon>Flavobacterium</taxon>
    </lineage>
</organism>
<dbReference type="Proteomes" id="UP000244193">
    <property type="component" value="Chromosome"/>
</dbReference>
<dbReference type="AlphaFoldDB" id="A0A2S0REZ4"/>
<dbReference type="OrthoDB" id="67652at2"/>
<sequence>MPQYLFEQQFHNIDYAKDTADHTDFERCTFTDCDFSAVAFTAVTFIDCVFYSCNFDGAKINYVALRTAQFYRCSFREVNFAMCDKLIFDIRFEDCILDFAKFYTLKLKGTTFSGCSLIAADFMSADLTSCAFPDCDLYRAEFDKAVADKCDFSLSRNFTINPASTRLKKAVFSKSGLGGLLSRHGILVS</sequence>
<dbReference type="KEGG" id="fmg:HYN48_08420"/>
<evidence type="ECO:0000313" key="2">
    <source>
        <dbReference type="Proteomes" id="UP000244193"/>
    </source>
</evidence>
<gene>
    <name evidence="1" type="ORF">HYN48_08420</name>
</gene>
<dbReference type="Gene3D" id="2.160.20.80">
    <property type="entry name" value="E3 ubiquitin-protein ligase SopA"/>
    <property type="match status" value="1"/>
</dbReference>
<accession>A0A2S0REZ4</accession>
<keyword evidence="2" id="KW-1185">Reference proteome</keyword>
<name>A0A2S0REZ4_9FLAO</name>
<dbReference type="PANTHER" id="PTHR42999">
    <property type="entry name" value="ANTIBIOTIC RESISTANCE PROTEIN MCBG"/>
    <property type="match status" value="1"/>
</dbReference>
<reference evidence="1 2" key="1">
    <citation type="submission" date="2018-04" db="EMBL/GenBank/DDBJ databases">
        <title>Genome sequencing of Flavobacterium sp. HYN0048.</title>
        <authorList>
            <person name="Yi H."/>
            <person name="Baek C."/>
        </authorList>
    </citation>
    <scope>NUCLEOTIDE SEQUENCE [LARGE SCALE GENOMIC DNA]</scope>
    <source>
        <strain evidence="1 2">HYN0048</strain>
    </source>
</reference>
<dbReference type="PANTHER" id="PTHR42999:SF1">
    <property type="entry name" value="PENTAPEPTIDE REPEAT-CONTAINING PROTEIN"/>
    <property type="match status" value="1"/>
</dbReference>
<dbReference type="EMBL" id="CP028811">
    <property type="protein sequence ID" value="AWA30099.1"/>
    <property type="molecule type" value="Genomic_DNA"/>
</dbReference>
<dbReference type="SUPFAM" id="SSF141571">
    <property type="entry name" value="Pentapeptide repeat-like"/>
    <property type="match status" value="1"/>
</dbReference>
<dbReference type="InterPro" id="IPR001646">
    <property type="entry name" value="5peptide_repeat"/>
</dbReference>